<comment type="caution">
    <text evidence="1">The sequence shown here is derived from an EMBL/GenBank/DDBJ whole genome shotgun (WGS) entry which is preliminary data.</text>
</comment>
<reference evidence="1 2" key="1">
    <citation type="submission" date="2019-07" db="EMBL/GenBank/DDBJ databases">
        <title>Genome sequencing of lignin-degrading bacterial isolates.</title>
        <authorList>
            <person name="Gladden J."/>
        </authorList>
    </citation>
    <scope>NUCLEOTIDE SEQUENCE [LARGE SCALE GENOMIC DNA]</scope>
    <source>
        <strain evidence="1 2">J45</strain>
    </source>
</reference>
<proteinExistence type="predicted"/>
<dbReference type="InterPro" id="IPR000485">
    <property type="entry name" value="AsnC-type_HTH_dom"/>
</dbReference>
<dbReference type="AlphaFoldDB" id="A0A562DGZ5"/>
<dbReference type="EMBL" id="VLJT01000069">
    <property type="protein sequence ID" value="TWH08900.1"/>
    <property type="molecule type" value="Genomic_DNA"/>
</dbReference>
<dbReference type="InterPro" id="IPR036390">
    <property type="entry name" value="WH_DNA-bd_sf"/>
</dbReference>
<evidence type="ECO:0000313" key="1">
    <source>
        <dbReference type="EMBL" id="TWH08900.1"/>
    </source>
</evidence>
<organism evidence="1 2">
    <name type="scientific">Rhodococcus rhodochrous J45</name>
    <dbReference type="NCBI Taxonomy" id="935266"/>
    <lineage>
        <taxon>Bacteria</taxon>
        <taxon>Bacillati</taxon>
        <taxon>Actinomycetota</taxon>
        <taxon>Actinomycetes</taxon>
        <taxon>Mycobacteriales</taxon>
        <taxon>Nocardiaceae</taxon>
        <taxon>Rhodococcus</taxon>
    </lineage>
</organism>
<dbReference type="PRINTS" id="PR00033">
    <property type="entry name" value="HTHASNC"/>
</dbReference>
<dbReference type="InterPro" id="IPR036388">
    <property type="entry name" value="WH-like_DNA-bd_sf"/>
</dbReference>
<dbReference type="SUPFAM" id="SSF46785">
    <property type="entry name" value="Winged helix' DNA-binding domain"/>
    <property type="match status" value="1"/>
</dbReference>
<gene>
    <name evidence="1" type="ORF">L618_006700000050</name>
</gene>
<protein>
    <submittedName>
        <fullName evidence="1">Winged helix-turn-helix DNA-binding protein</fullName>
    </submittedName>
</protein>
<dbReference type="Gene3D" id="1.10.10.10">
    <property type="entry name" value="Winged helix-like DNA-binding domain superfamily/Winged helix DNA-binding domain"/>
    <property type="match status" value="1"/>
</dbReference>
<dbReference type="Proteomes" id="UP000317573">
    <property type="component" value="Unassembled WGS sequence"/>
</dbReference>
<dbReference type="Pfam" id="PF13412">
    <property type="entry name" value="HTH_24"/>
    <property type="match status" value="1"/>
</dbReference>
<sequence length="78" mass="8647">MKTAHVSSPETALAVMRVLQSTAVNRVARISQSDLAERLGISPQTARRALVRLEAEGRIEVFRKGTGRGYPTAWRIRT</sequence>
<accession>A0A562DGZ5</accession>
<keyword evidence="1" id="KW-0238">DNA-binding</keyword>
<dbReference type="GO" id="GO:0043565">
    <property type="term" value="F:sequence-specific DNA binding"/>
    <property type="evidence" value="ECO:0007669"/>
    <property type="project" value="InterPro"/>
</dbReference>
<evidence type="ECO:0000313" key="2">
    <source>
        <dbReference type="Proteomes" id="UP000317573"/>
    </source>
</evidence>
<name>A0A562DGZ5_RHORH</name>